<dbReference type="PROSITE" id="PS50943">
    <property type="entry name" value="HTH_CROC1"/>
    <property type="match status" value="1"/>
</dbReference>
<dbReference type="STRING" id="1552.A7L45_21435"/>
<dbReference type="InterPro" id="IPR010982">
    <property type="entry name" value="Lambda_DNA-bd_dom_sf"/>
</dbReference>
<feature type="domain" description="HTH cro/C1-type" evidence="2">
    <location>
        <begin position="8"/>
        <end position="62"/>
    </location>
</feature>
<dbReference type="Pfam" id="PF01381">
    <property type="entry name" value="HTH_3"/>
    <property type="match status" value="1"/>
</dbReference>
<dbReference type="SUPFAM" id="SSF51306">
    <property type="entry name" value="LexA/Signal peptidase"/>
    <property type="match status" value="1"/>
</dbReference>
<dbReference type="OrthoDB" id="14949at2"/>
<dbReference type="InterPro" id="IPR001387">
    <property type="entry name" value="Cro/C1-type_HTH"/>
</dbReference>
<dbReference type="Pfam" id="PF00717">
    <property type="entry name" value="Peptidase_S24"/>
    <property type="match status" value="1"/>
</dbReference>
<organism evidence="3 4">
    <name type="scientific">Clostridium estertheticum subsp. estertheticum</name>
    <dbReference type="NCBI Taxonomy" id="1552"/>
    <lineage>
        <taxon>Bacteria</taxon>
        <taxon>Bacillati</taxon>
        <taxon>Bacillota</taxon>
        <taxon>Clostridia</taxon>
        <taxon>Eubacteriales</taxon>
        <taxon>Clostridiaceae</taxon>
        <taxon>Clostridium</taxon>
    </lineage>
</organism>
<accession>A0A1J0GM50</accession>
<dbReference type="Proteomes" id="UP000182569">
    <property type="component" value="Chromosome"/>
</dbReference>
<sequence>MSRVGDRIKQVRETKEVSQKQLGKKIGVSEGFINDIELGKKVINEKLLEKISKILGEEIEDRSVAFEDDLEREERNPKLERPIAGKVNEVWNDAFSSVLKDVAIYKYDLVKAIGKKQMPIISNKVEGYAQDKVLFLEIENDDMLGFRICSGDIAFAHLTHEIENNSISLLDYNGERVLRQIKKLDSNKVLLISNRISLKTDTVPHNDIKVIAKLDSIQFKL</sequence>
<dbReference type="Gene3D" id="2.10.109.10">
    <property type="entry name" value="Umud Fragment, subunit A"/>
    <property type="match status" value="1"/>
</dbReference>
<dbReference type="AlphaFoldDB" id="A0A1J0GM50"/>
<evidence type="ECO:0000256" key="1">
    <source>
        <dbReference type="ARBA" id="ARBA00023125"/>
    </source>
</evidence>
<evidence type="ECO:0000313" key="4">
    <source>
        <dbReference type="Proteomes" id="UP000182569"/>
    </source>
</evidence>
<evidence type="ECO:0000313" key="3">
    <source>
        <dbReference type="EMBL" id="APC42419.1"/>
    </source>
</evidence>
<dbReference type="KEGG" id="ceu:A7L45_21435"/>
<evidence type="ECO:0000259" key="2">
    <source>
        <dbReference type="PROSITE" id="PS50943"/>
    </source>
</evidence>
<dbReference type="PANTHER" id="PTHR46558:SF3">
    <property type="entry name" value="TRANSCRIPTIONAL REGULATOR"/>
    <property type="match status" value="1"/>
</dbReference>
<keyword evidence="4" id="KW-1185">Reference proteome</keyword>
<proteinExistence type="predicted"/>
<dbReference type="Gene3D" id="1.10.260.40">
    <property type="entry name" value="lambda repressor-like DNA-binding domains"/>
    <property type="match status" value="1"/>
</dbReference>
<dbReference type="InterPro" id="IPR036286">
    <property type="entry name" value="LexA/Signal_pep-like_sf"/>
</dbReference>
<dbReference type="EMBL" id="CP015756">
    <property type="protein sequence ID" value="APC42419.1"/>
    <property type="molecule type" value="Genomic_DNA"/>
</dbReference>
<gene>
    <name evidence="3" type="ORF">A7L45_21435</name>
</gene>
<reference evidence="4" key="1">
    <citation type="journal article" date="2016" name="Front. Microbiol.">
        <title>Complete Genome Sequence of Clostridium estertheticum DSM 8809, a Microbe Identified in Spoiled Vacuum Packed Beef.</title>
        <authorList>
            <person name="Yu Z."/>
            <person name="Gunn L."/>
            <person name="Brennan E."/>
            <person name="Reid R."/>
            <person name="Wall P.G."/>
            <person name="Gaora O.P."/>
            <person name="Hurley D."/>
            <person name="Bolton D."/>
            <person name="Fanning S."/>
        </authorList>
    </citation>
    <scope>NUCLEOTIDE SEQUENCE [LARGE SCALE GENOMIC DNA]</scope>
    <source>
        <strain evidence="4">DSM 8809</strain>
    </source>
</reference>
<keyword evidence="1 3" id="KW-0238">DNA-binding</keyword>
<protein>
    <submittedName>
        <fullName evidence="3">DNA-binding protein</fullName>
    </submittedName>
</protein>
<dbReference type="RefSeq" id="WP_071614705.1">
    <property type="nucleotide sequence ID" value="NZ_CP015756.1"/>
</dbReference>
<dbReference type="SMART" id="SM00530">
    <property type="entry name" value="HTH_XRE"/>
    <property type="match status" value="1"/>
</dbReference>
<name>A0A1J0GM50_9CLOT</name>
<dbReference type="GO" id="GO:0003677">
    <property type="term" value="F:DNA binding"/>
    <property type="evidence" value="ECO:0007669"/>
    <property type="project" value="UniProtKB-KW"/>
</dbReference>
<dbReference type="SUPFAM" id="SSF47413">
    <property type="entry name" value="lambda repressor-like DNA-binding domains"/>
    <property type="match status" value="1"/>
</dbReference>
<dbReference type="PANTHER" id="PTHR46558">
    <property type="entry name" value="TRACRIPTIONAL REGULATORY PROTEIN-RELATED-RELATED"/>
    <property type="match status" value="1"/>
</dbReference>
<dbReference type="CDD" id="cd00093">
    <property type="entry name" value="HTH_XRE"/>
    <property type="match status" value="1"/>
</dbReference>
<dbReference type="InterPro" id="IPR015927">
    <property type="entry name" value="Peptidase_S24_S26A/B/C"/>
</dbReference>